<organism evidence="2 3">
    <name type="scientific">Cellulomonas algicola</name>
    <dbReference type="NCBI Taxonomy" id="2071633"/>
    <lineage>
        <taxon>Bacteria</taxon>
        <taxon>Bacillati</taxon>
        <taxon>Actinomycetota</taxon>
        <taxon>Actinomycetes</taxon>
        <taxon>Micrococcales</taxon>
        <taxon>Cellulomonadaceae</taxon>
        <taxon>Cellulomonas</taxon>
    </lineage>
</organism>
<dbReference type="Proteomes" id="UP000288246">
    <property type="component" value="Unassembled WGS sequence"/>
</dbReference>
<evidence type="ECO:0000256" key="1">
    <source>
        <dbReference type="SAM" id="Phobius"/>
    </source>
</evidence>
<dbReference type="Pfam" id="PF06897">
    <property type="entry name" value="DUF1269"/>
    <property type="match status" value="1"/>
</dbReference>
<evidence type="ECO:0000313" key="2">
    <source>
        <dbReference type="EMBL" id="GCD19125.1"/>
    </source>
</evidence>
<accession>A0A401UWS3</accession>
<dbReference type="EMBL" id="BHYL01000050">
    <property type="protein sequence ID" value="GCD19125.1"/>
    <property type="molecule type" value="Genomic_DNA"/>
</dbReference>
<sequence length="160" mass="16902">MTTFTAWKFDSPDGARRAETALKEAAKDGLVTIVDHALVEWPADAARPDVHHSNDDKKRGAGWGAFWGLLFGGIFFVPLLGAAAGAAIGSISKAVAAVGIDEAQLQTIREQVTPGTSLLCAVTTDGDLDRLGERFHGLHSTLVATNLTEGERSTLLETFG</sequence>
<dbReference type="InterPro" id="IPR009200">
    <property type="entry name" value="DUF1269_membrane"/>
</dbReference>
<evidence type="ECO:0000313" key="3">
    <source>
        <dbReference type="Proteomes" id="UP000288246"/>
    </source>
</evidence>
<comment type="caution">
    <text evidence="2">The sequence shown here is derived from an EMBL/GenBank/DDBJ whole genome shotgun (WGS) entry which is preliminary data.</text>
</comment>
<gene>
    <name evidence="2" type="ORF">CTKZ_06870</name>
</gene>
<dbReference type="AlphaFoldDB" id="A0A401UWS3"/>
<dbReference type="RefSeq" id="WP_124341664.1">
    <property type="nucleotide sequence ID" value="NZ_BHYL01000050.1"/>
</dbReference>
<keyword evidence="3" id="KW-1185">Reference proteome</keyword>
<protein>
    <submittedName>
        <fullName evidence="2">Membrane protein</fullName>
    </submittedName>
</protein>
<feature type="transmembrane region" description="Helical" evidence="1">
    <location>
        <begin position="65"/>
        <end position="88"/>
    </location>
</feature>
<name>A0A401UWS3_9CELL</name>
<dbReference type="OrthoDB" id="5244321at2"/>
<keyword evidence="1" id="KW-0812">Transmembrane</keyword>
<reference evidence="2 3" key="1">
    <citation type="submission" date="2018-11" db="EMBL/GenBank/DDBJ databases">
        <title>Draft genome sequence of Cellulomonas takizawaensis strain TKZ-21.</title>
        <authorList>
            <person name="Yamamura H."/>
            <person name="Hayashi T."/>
            <person name="Hamada M."/>
            <person name="Serisawa Y."/>
            <person name="Matsuyama K."/>
            <person name="Nakagawa Y."/>
            <person name="Otoguro M."/>
            <person name="Yanagida F."/>
            <person name="Hayakawa M."/>
        </authorList>
    </citation>
    <scope>NUCLEOTIDE SEQUENCE [LARGE SCALE GENOMIC DNA]</scope>
    <source>
        <strain evidence="2 3">TKZ-21</strain>
    </source>
</reference>
<keyword evidence="1" id="KW-1133">Transmembrane helix</keyword>
<keyword evidence="1" id="KW-0472">Membrane</keyword>
<proteinExistence type="predicted"/>